<feature type="transmembrane region" description="Helical" evidence="2">
    <location>
        <begin position="6"/>
        <end position="26"/>
    </location>
</feature>
<accession>A0A3G4ZUI7</accession>
<organism evidence="3">
    <name type="scientific">Edafosvirus sp</name>
    <dbReference type="NCBI Taxonomy" id="2487765"/>
    <lineage>
        <taxon>Viruses</taxon>
        <taxon>Varidnaviria</taxon>
        <taxon>Bamfordvirae</taxon>
        <taxon>Nucleocytoviricota</taxon>
        <taxon>Megaviricetes</taxon>
        <taxon>Imitervirales</taxon>
        <taxon>Mimiviridae</taxon>
        <taxon>Klosneuvirinae</taxon>
    </lineage>
</organism>
<evidence type="ECO:0000256" key="1">
    <source>
        <dbReference type="SAM" id="MobiDB-lite"/>
    </source>
</evidence>
<dbReference type="EMBL" id="MK072083">
    <property type="protein sequence ID" value="AYV78555.1"/>
    <property type="molecule type" value="Genomic_DNA"/>
</dbReference>
<gene>
    <name evidence="3" type="ORF">Edafosvirus18_4</name>
</gene>
<evidence type="ECO:0000313" key="3">
    <source>
        <dbReference type="EMBL" id="AYV78555.1"/>
    </source>
</evidence>
<feature type="compositionally biased region" description="Low complexity" evidence="1">
    <location>
        <begin position="194"/>
        <end position="207"/>
    </location>
</feature>
<evidence type="ECO:0000256" key="2">
    <source>
        <dbReference type="SAM" id="Phobius"/>
    </source>
</evidence>
<proteinExistence type="predicted"/>
<protein>
    <submittedName>
        <fullName evidence="3">Uncharacterized protein</fullName>
    </submittedName>
</protein>
<reference evidence="3" key="1">
    <citation type="submission" date="2018-10" db="EMBL/GenBank/DDBJ databases">
        <title>Hidden diversity of soil giant viruses.</title>
        <authorList>
            <person name="Schulz F."/>
            <person name="Alteio L."/>
            <person name="Goudeau D."/>
            <person name="Ryan E.M."/>
            <person name="Malmstrom R.R."/>
            <person name="Blanchard J."/>
            <person name="Woyke T."/>
        </authorList>
    </citation>
    <scope>NUCLEOTIDE SEQUENCE</scope>
    <source>
        <strain evidence="3">EDV1</strain>
    </source>
</reference>
<keyword evidence="2" id="KW-0812">Transmembrane</keyword>
<keyword evidence="2" id="KW-0472">Membrane</keyword>
<feature type="compositionally biased region" description="Basic and acidic residues" evidence="1">
    <location>
        <begin position="230"/>
        <end position="244"/>
    </location>
</feature>
<name>A0A3G4ZUI7_9VIRU</name>
<keyword evidence="2" id="KW-1133">Transmembrane helix</keyword>
<feature type="region of interest" description="Disordered" evidence="1">
    <location>
        <begin position="194"/>
        <end position="250"/>
    </location>
</feature>
<sequence>MTTITFTTGDIALFLTVGTFLMYMLCRLFNFMKTMYCNFMTNMNKFMFNMNMLVEIMGHVESDLNRMQTHMSSINNTGKVLENKVSKGMTLFGMAQSFDLADKLCKMYVPLLTNVFNMFTKKPADPYLSSLPKMNVASLYPYMSKLVNSMDINDLKKGLDLIGDNFGVKITDVNTTPPPIVDVTGVTGVTGATGATGATGPLGATGPSFTDADVGDESSKCEFDIDSESGDDKEKNDSPKHNTNVDEINI</sequence>